<feature type="transmembrane region" description="Helical" evidence="1">
    <location>
        <begin position="54"/>
        <end position="72"/>
    </location>
</feature>
<organism evidence="2 3">
    <name type="scientific">Naasia aerilata</name>
    <dbReference type="NCBI Taxonomy" id="1162966"/>
    <lineage>
        <taxon>Bacteria</taxon>
        <taxon>Bacillati</taxon>
        <taxon>Actinomycetota</taxon>
        <taxon>Actinomycetes</taxon>
        <taxon>Micrococcales</taxon>
        <taxon>Microbacteriaceae</taxon>
        <taxon>Naasia</taxon>
    </lineage>
</organism>
<evidence type="ECO:0000313" key="3">
    <source>
        <dbReference type="Proteomes" id="UP001321498"/>
    </source>
</evidence>
<accession>A0ABM8G8R1</accession>
<evidence type="ECO:0000313" key="2">
    <source>
        <dbReference type="EMBL" id="BDZ44569.1"/>
    </source>
</evidence>
<evidence type="ECO:0000256" key="1">
    <source>
        <dbReference type="SAM" id="Phobius"/>
    </source>
</evidence>
<name>A0ABM8G8R1_9MICO</name>
<feature type="transmembrane region" description="Helical" evidence="1">
    <location>
        <begin position="78"/>
        <end position="97"/>
    </location>
</feature>
<proteinExistence type="predicted"/>
<dbReference type="RefSeq" id="WP_286278020.1">
    <property type="nucleotide sequence ID" value="NZ_AP027731.1"/>
</dbReference>
<dbReference type="Proteomes" id="UP001321498">
    <property type="component" value="Chromosome"/>
</dbReference>
<keyword evidence="3" id="KW-1185">Reference proteome</keyword>
<dbReference type="EMBL" id="AP027731">
    <property type="protein sequence ID" value="BDZ44569.1"/>
    <property type="molecule type" value="Genomic_DNA"/>
</dbReference>
<sequence>MAGDYPDLMLRSWLFGLVFAVPMGAHAGLLSILAGAGSYWAISRLLPRSRLMPALIAAVITLAAAVALSSVLYLSAAYFVTAVAMALIGCAAGFAMVRRATAGRAPLVQPS</sequence>
<feature type="transmembrane region" description="Helical" evidence="1">
    <location>
        <begin position="12"/>
        <end position="42"/>
    </location>
</feature>
<keyword evidence="1" id="KW-0472">Membrane</keyword>
<protein>
    <submittedName>
        <fullName evidence="2">Uncharacterized protein</fullName>
    </submittedName>
</protein>
<gene>
    <name evidence="2" type="ORF">GCM10025866_04780</name>
</gene>
<keyword evidence="1" id="KW-1133">Transmembrane helix</keyword>
<reference evidence="3" key="1">
    <citation type="journal article" date="2019" name="Int. J. Syst. Evol. Microbiol.">
        <title>The Global Catalogue of Microorganisms (GCM) 10K type strain sequencing project: providing services to taxonomists for standard genome sequencing and annotation.</title>
        <authorList>
            <consortium name="The Broad Institute Genomics Platform"/>
            <consortium name="The Broad Institute Genome Sequencing Center for Infectious Disease"/>
            <person name="Wu L."/>
            <person name="Ma J."/>
        </authorList>
    </citation>
    <scope>NUCLEOTIDE SEQUENCE [LARGE SCALE GENOMIC DNA]</scope>
    <source>
        <strain evidence="3">NBRC 108725</strain>
    </source>
</reference>
<keyword evidence="1" id="KW-0812">Transmembrane</keyword>